<keyword evidence="4 6" id="KW-1133">Transmembrane helix</keyword>
<dbReference type="InterPro" id="IPR044644">
    <property type="entry name" value="DinF-like"/>
</dbReference>
<dbReference type="EMBL" id="CACSIO010000023">
    <property type="protein sequence ID" value="CAA0116522.1"/>
    <property type="molecule type" value="Genomic_DNA"/>
</dbReference>
<feature type="transmembrane region" description="Helical" evidence="6">
    <location>
        <begin position="429"/>
        <end position="448"/>
    </location>
</feature>
<dbReference type="NCBIfam" id="TIGR00797">
    <property type="entry name" value="matE"/>
    <property type="match status" value="1"/>
</dbReference>
<reference evidence="7 8" key="1">
    <citation type="submission" date="2019-11" db="EMBL/GenBank/DDBJ databases">
        <authorList>
            <person name="Holert J."/>
        </authorList>
    </citation>
    <scope>NUCLEOTIDE SEQUENCE [LARGE SCALE GENOMIC DNA]</scope>
    <source>
        <strain evidence="7">SB11_3</strain>
    </source>
</reference>
<evidence type="ECO:0000313" key="7">
    <source>
        <dbReference type="EMBL" id="CAA0116522.1"/>
    </source>
</evidence>
<feature type="transmembrane region" description="Helical" evidence="6">
    <location>
        <begin position="59"/>
        <end position="81"/>
    </location>
</feature>
<comment type="similarity">
    <text evidence="2">Belongs to the multi antimicrobial extrusion (MATE) (TC 2.A.66.1) family.</text>
</comment>
<feature type="transmembrane region" description="Helical" evidence="6">
    <location>
        <begin position="210"/>
        <end position="231"/>
    </location>
</feature>
<dbReference type="GO" id="GO:0042910">
    <property type="term" value="F:xenobiotic transmembrane transporter activity"/>
    <property type="evidence" value="ECO:0007669"/>
    <property type="project" value="InterPro"/>
</dbReference>
<feature type="transmembrane region" description="Helical" evidence="6">
    <location>
        <begin position="252"/>
        <end position="273"/>
    </location>
</feature>
<dbReference type="GO" id="GO:0005886">
    <property type="term" value="C:plasma membrane"/>
    <property type="evidence" value="ECO:0007669"/>
    <property type="project" value="TreeGrafter"/>
</dbReference>
<dbReference type="PANTHER" id="PTHR42893:SF46">
    <property type="entry name" value="PROTEIN DETOXIFICATION 44, CHLOROPLASTIC"/>
    <property type="match status" value="1"/>
</dbReference>
<evidence type="ECO:0000256" key="2">
    <source>
        <dbReference type="ARBA" id="ARBA00010199"/>
    </source>
</evidence>
<feature type="transmembrane region" description="Helical" evidence="6">
    <location>
        <begin position="327"/>
        <end position="357"/>
    </location>
</feature>
<protein>
    <submittedName>
        <fullName evidence="7">DNA damage-inducible protein F</fullName>
    </submittedName>
</protein>
<keyword evidence="5 6" id="KW-0472">Membrane</keyword>
<dbReference type="Pfam" id="PF01554">
    <property type="entry name" value="MatE"/>
    <property type="match status" value="2"/>
</dbReference>
<evidence type="ECO:0000313" key="8">
    <source>
        <dbReference type="Proteomes" id="UP000441399"/>
    </source>
</evidence>
<dbReference type="GO" id="GO:0015297">
    <property type="term" value="F:antiporter activity"/>
    <property type="evidence" value="ECO:0007669"/>
    <property type="project" value="InterPro"/>
</dbReference>
<evidence type="ECO:0000256" key="6">
    <source>
        <dbReference type="SAM" id="Phobius"/>
    </source>
</evidence>
<feature type="transmembrane region" description="Helical" evidence="6">
    <location>
        <begin position="285"/>
        <end position="306"/>
    </location>
</feature>
<feature type="transmembrane region" description="Helical" evidence="6">
    <location>
        <begin position="399"/>
        <end position="417"/>
    </location>
</feature>
<organism evidence="7 8">
    <name type="scientific">BD1-7 clade bacterium</name>
    <dbReference type="NCBI Taxonomy" id="2029982"/>
    <lineage>
        <taxon>Bacteria</taxon>
        <taxon>Pseudomonadati</taxon>
        <taxon>Pseudomonadota</taxon>
        <taxon>Gammaproteobacteria</taxon>
        <taxon>Cellvibrionales</taxon>
        <taxon>Spongiibacteraceae</taxon>
        <taxon>BD1-7 clade</taxon>
    </lineage>
</organism>
<feature type="transmembrane region" description="Helical" evidence="6">
    <location>
        <begin position="154"/>
        <end position="173"/>
    </location>
</feature>
<dbReference type="Proteomes" id="UP000441399">
    <property type="component" value="Unassembled WGS sequence"/>
</dbReference>
<evidence type="ECO:0000256" key="5">
    <source>
        <dbReference type="ARBA" id="ARBA00023136"/>
    </source>
</evidence>
<comment type="subcellular location">
    <subcellularLocation>
        <location evidence="1">Membrane</location>
        <topology evidence="1">Multi-pass membrane protein</topology>
    </subcellularLocation>
</comment>
<name>A0A5S9QFP5_9GAMM</name>
<gene>
    <name evidence="7" type="primary">dinF</name>
    <name evidence="7" type="ORF">OPDIPICF_01865</name>
</gene>
<evidence type="ECO:0000256" key="3">
    <source>
        <dbReference type="ARBA" id="ARBA00022692"/>
    </source>
</evidence>
<proteinExistence type="inferred from homology"/>
<dbReference type="PANTHER" id="PTHR42893">
    <property type="entry name" value="PROTEIN DETOXIFICATION 44, CHLOROPLASTIC-RELATED"/>
    <property type="match status" value="1"/>
</dbReference>
<dbReference type="CDD" id="cd13136">
    <property type="entry name" value="MATE_DinF_like"/>
    <property type="match status" value="1"/>
</dbReference>
<accession>A0A5S9QFP5</accession>
<keyword evidence="3 6" id="KW-0812">Transmembrane</keyword>
<sequence>MLKSRLSANPFERTVGNLPAVNLYARIWALSWPLILSNLSVPLLGMVDTAMLGHLESPVYLGAVALGASFVSLLLASTNFLRMSTTGLSAQAFGRNDQTAALNVFRQSTLLALLIGAALLLFSPLLAKFGLALMLDSSVSTSTLWTSAQSYIGIRLWGAPATLMNFVIVGWAVGQQNSKLALISLTTTALLNITFDGVFILALGMHSEGAAIATVLAEYASLGISCIYLYVRYPWWRNVWRPQATSQKLSALLRLNGDFFIRSLCLLGVFAFFNRASAGLGETTLAANAILMQVVLLQSYALDGFANATEALIGAAAGKKHQHYRPVLKATAIASLIAAVVLMFLLGICSPLIAVLFTHHATVIDAVNYLLPAMIILPLVAVWAYWLDGVAVGFTASRAMRNSSLICSFAVFLPIWWSTQAFGNNGLWASFFAFTLARGVVLASLLFVDRRQLLAH</sequence>
<dbReference type="InterPro" id="IPR002528">
    <property type="entry name" value="MATE_fam"/>
</dbReference>
<keyword evidence="8" id="KW-1185">Reference proteome</keyword>
<feature type="transmembrane region" description="Helical" evidence="6">
    <location>
        <begin position="369"/>
        <end position="387"/>
    </location>
</feature>
<dbReference type="AlphaFoldDB" id="A0A5S9QFP5"/>
<feature type="transmembrane region" description="Helical" evidence="6">
    <location>
        <begin position="110"/>
        <end position="134"/>
    </location>
</feature>
<evidence type="ECO:0000256" key="1">
    <source>
        <dbReference type="ARBA" id="ARBA00004141"/>
    </source>
</evidence>
<feature type="transmembrane region" description="Helical" evidence="6">
    <location>
        <begin position="180"/>
        <end position="204"/>
    </location>
</feature>
<evidence type="ECO:0000256" key="4">
    <source>
        <dbReference type="ARBA" id="ARBA00022989"/>
    </source>
</evidence>
<feature type="transmembrane region" description="Helical" evidence="6">
    <location>
        <begin position="21"/>
        <end position="39"/>
    </location>
</feature>